<feature type="region of interest" description="Disordered" evidence="1">
    <location>
        <begin position="388"/>
        <end position="439"/>
    </location>
</feature>
<sequence>MTMSSFEALEAECLHQFGVAPTKSACRESCIKLTWLRNLKENLQLTDENSIQRYVKYHIMLLIGTILFGDKSGAGVHWKYLPLLRDFGSTGQYSWGSACLAHLCRALYRTSRYDCKEIDGSLTLLLGWAWIRLPYLAPVPKEPCSFPLANRWRNWERGNRRYRYLTLAHFRKAFDDLQEGQFVWVSYGVDRLDPGIILSDIYVHSVCWSATVPLVCFECIEWHATDRYNHVLTELPMPSQHPLDTYKYWYRAKFGDRLTLSNLVVQENDEDNQDMDVDNEEQEPQSPPAPPPPPSQLPQEQPMYSSQYVPQTQFTPSYPTHQQYWGVPHFDPGEGGQSQYAQQHKQFMAGASSGASGGFVSVDSSRSFGGRGVLNSQNLNRVSMGLIEENANTPERETDGYLVDSPDDEDEDDEDEIEESDEDEESRNDGDARAKVNAGKGYNLRIDLPRCNASRYTPSIFKKAAKKCKSLVEDVKWAMRK</sequence>
<dbReference type="PANTHER" id="PTHR46033:SF8">
    <property type="entry name" value="PROTEIN MAINTENANCE OF MERISTEMS-LIKE"/>
    <property type="match status" value="1"/>
</dbReference>
<dbReference type="EMBL" id="SDMP01000013">
    <property type="protein sequence ID" value="RYR18932.1"/>
    <property type="molecule type" value="Genomic_DNA"/>
</dbReference>
<gene>
    <name evidence="3" type="ORF">Ahy_B03g063553</name>
</gene>
<reference evidence="3 4" key="1">
    <citation type="submission" date="2019-01" db="EMBL/GenBank/DDBJ databases">
        <title>Sequencing of cultivated peanut Arachis hypogaea provides insights into genome evolution and oil improvement.</title>
        <authorList>
            <person name="Chen X."/>
        </authorList>
    </citation>
    <scope>NUCLEOTIDE SEQUENCE [LARGE SCALE GENOMIC DNA]</scope>
    <source>
        <strain evidence="4">cv. Fuhuasheng</strain>
        <tissue evidence="3">Leaves</tissue>
    </source>
</reference>
<feature type="region of interest" description="Disordered" evidence="1">
    <location>
        <begin position="272"/>
        <end position="303"/>
    </location>
</feature>
<dbReference type="PANTHER" id="PTHR46033">
    <property type="entry name" value="PROTEIN MAIN-LIKE 2"/>
    <property type="match status" value="1"/>
</dbReference>
<accession>A0A444ZY31</accession>
<evidence type="ECO:0000256" key="1">
    <source>
        <dbReference type="SAM" id="MobiDB-lite"/>
    </source>
</evidence>
<dbReference type="STRING" id="3818.A0A444ZY31"/>
<feature type="compositionally biased region" description="Acidic residues" evidence="1">
    <location>
        <begin position="405"/>
        <end position="426"/>
    </location>
</feature>
<protein>
    <recommendedName>
        <fullName evidence="2">Aminotransferase-like plant mobile domain-containing protein</fullName>
    </recommendedName>
</protein>
<feature type="compositionally biased region" description="Pro residues" evidence="1">
    <location>
        <begin position="285"/>
        <end position="296"/>
    </location>
</feature>
<feature type="domain" description="Aminotransferase-like plant mobile" evidence="2">
    <location>
        <begin position="22"/>
        <end position="228"/>
    </location>
</feature>
<comment type="caution">
    <text evidence="3">The sequence shown here is derived from an EMBL/GenBank/DDBJ whole genome shotgun (WGS) entry which is preliminary data.</text>
</comment>
<evidence type="ECO:0000313" key="3">
    <source>
        <dbReference type="EMBL" id="RYR18932.1"/>
    </source>
</evidence>
<dbReference type="GO" id="GO:0010073">
    <property type="term" value="P:meristem maintenance"/>
    <property type="evidence" value="ECO:0007669"/>
    <property type="project" value="InterPro"/>
</dbReference>
<name>A0A444ZY31_ARAHY</name>
<evidence type="ECO:0000313" key="4">
    <source>
        <dbReference type="Proteomes" id="UP000289738"/>
    </source>
</evidence>
<feature type="compositionally biased region" description="Acidic residues" evidence="1">
    <location>
        <begin position="272"/>
        <end position="283"/>
    </location>
</feature>
<evidence type="ECO:0000259" key="2">
    <source>
        <dbReference type="Pfam" id="PF10536"/>
    </source>
</evidence>
<dbReference type="Pfam" id="PF10536">
    <property type="entry name" value="PMD"/>
    <property type="match status" value="1"/>
</dbReference>
<organism evidence="3 4">
    <name type="scientific">Arachis hypogaea</name>
    <name type="common">Peanut</name>
    <dbReference type="NCBI Taxonomy" id="3818"/>
    <lineage>
        <taxon>Eukaryota</taxon>
        <taxon>Viridiplantae</taxon>
        <taxon>Streptophyta</taxon>
        <taxon>Embryophyta</taxon>
        <taxon>Tracheophyta</taxon>
        <taxon>Spermatophyta</taxon>
        <taxon>Magnoliopsida</taxon>
        <taxon>eudicotyledons</taxon>
        <taxon>Gunneridae</taxon>
        <taxon>Pentapetalae</taxon>
        <taxon>rosids</taxon>
        <taxon>fabids</taxon>
        <taxon>Fabales</taxon>
        <taxon>Fabaceae</taxon>
        <taxon>Papilionoideae</taxon>
        <taxon>50 kb inversion clade</taxon>
        <taxon>dalbergioids sensu lato</taxon>
        <taxon>Dalbergieae</taxon>
        <taxon>Pterocarpus clade</taxon>
        <taxon>Arachis</taxon>
    </lineage>
</organism>
<dbReference type="InterPro" id="IPR044824">
    <property type="entry name" value="MAIN-like"/>
</dbReference>
<dbReference type="Proteomes" id="UP000289738">
    <property type="component" value="Chromosome B03"/>
</dbReference>
<dbReference type="AlphaFoldDB" id="A0A444ZY31"/>
<keyword evidence="4" id="KW-1185">Reference proteome</keyword>
<dbReference type="InterPro" id="IPR019557">
    <property type="entry name" value="AminoTfrase-like_pln_mobile"/>
</dbReference>
<proteinExistence type="predicted"/>